<feature type="transmembrane region" description="Helical" evidence="2">
    <location>
        <begin position="56"/>
        <end position="78"/>
    </location>
</feature>
<dbReference type="InParanoid" id="A0A2T3A487"/>
<dbReference type="AlphaFoldDB" id="A0A2T3A487"/>
<gene>
    <name evidence="3" type="ORF">BD289DRAFT_12150</name>
</gene>
<evidence type="ECO:0000313" key="3">
    <source>
        <dbReference type="EMBL" id="PSR82523.1"/>
    </source>
</evidence>
<evidence type="ECO:0000256" key="1">
    <source>
        <dbReference type="SAM" id="MobiDB-lite"/>
    </source>
</evidence>
<feature type="compositionally biased region" description="Low complexity" evidence="1">
    <location>
        <begin position="309"/>
        <end position="326"/>
    </location>
</feature>
<proteinExistence type="predicted"/>
<dbReference type="STRING" id="2025994.A0A2T3A487"/>
<dbReference type="EMBL" id="KZ678475">
    <property type="protein sequence ID" value="PSR82523.1"/>
    <property type="molecule type" value="Genomic_DNA"/>
</dbReference>
<name>A0A2T3A487_9PEZI</name>
<accession>A0A2T3A487</accession>
<evidence type="ECO:0000313" key="4">
    <source>
        <dbReference type="Proteomes" id="UP000241462"/>
    </source>
</evidence>
<keyword evidence="2" id="KW-1133">Transmembrane helix</keyword>
<reference evidence="3 4" key="1">
    <citation type="journal article" date="2018" name="Mycol. Prog.">
        <title>Coniella lustricola, a new species from submerged detritus.</title>
        <authorList>
            <person name="Raudabaugh D.B."/>
            <person name="Iturriaga T."/>
            <person name="Carver A."/>
            <person name="Mondo S."/>
            <person name="Pangilinan J."/>
            <person name="Lipzen A."/>
            <person name="He G."/>
            <person name="Amirebrahimi M."/>
            <person name="Grigoriev I.V."/>
            <person name="Miller A.N."/>
        </authorList>
    </citation>
    <scope>NUCLEOTIDE SEQUENCE [LARGE SCALE GENOMIC DNA]</scope>
    <source>
        <strain evidence="3 4">B22-T-1</strain>
    </source>
</reference>
<protein>
    <submittedName>
        <fullName evidence="3">Uncharacterized protein</fullName>
    </submittedName>
</protein>
<keyword evidence="2" id="KW-0812">Transmembrane</keyword>
<organism evidence="3 4">
    <name type="scientific">Coniella lustricola</name>
    <dbReference type="NCBI Taxonomy" id="2025994"/>
    <lineage>
        <taxon>Eukaryota</taxon>
        <taxon>Fungi</taxon>
        <taxon>Dikarya</taxon>
        <taxon>Ascomycota</taxon>
        <taxon>Pezizomycotina</taxon>
        <taxon>Sordariomycetes</taxon>
        <taxon>Sordariomycetidae</taxon>
        <taxon>Diaporthales</taxon>
        <taxon>Schizoparmaceae</taxon>
        <taxon>Coniella</taxon>
    </lineage>
</organism>
<dbReference type="Proteomes" id="UP000241462">
    <property type="component" value="Unassembled WGS sequence"/>
</dbReference>
<evidence type="ECO:0000256" key="2">
    <source>
        <dbReference type="SAM" id="Phobius"/>
    </source>
</evidence>
<feature type="compositionally biased region" description="Basic and acidic residues" evidence="1">
    <location>
        <begin position="406"/>
        <end position="417"/>
    </location>
</feature>
<keyword evidence="4" id="KW-1185">Reference proteome</keyword>
<sequence length="584" mass="65664">MNRRRLSRDYFYHAVHPGLLLVLGARITSHHSILNPAAFQSLINNRILSSTAMAEVFGLVASCVSIAALAGSAVKLAFEIKSFSRDVKKISTELLEATDSVKFQARTIRIAQEALTRFCNNTDDNDGHDNNVSKNGSYHSSIIGFLKNHSTSVYLHRESNRIREEIDELLLNIKSIGSTPRLLATFAWHFHFRKCFEKIRSALSYIQQNICLIFDTVRLEIELRRQGKDALMIEFLKDTIKGNAESIRKMQKRRLYQELGPSSEYHGSMDSFLEEQDKGLAVILEIAKTVRKDETLPKFVDPRPLAPASNPRTRSSTESSSDSGPSLRERHLRRPTAPSSPRPKVTCAPYRQNHSLSPTDRHSTSGAFEEESSSSYELVSSESSSPEHPQQSISPIEAWIAGQRSGHSDRDIQEADRPQPLNIPSRSIDAPVPEQSDFIAVYATEGVLEMVNSSTYTREAGQIRAPDGTPHLIAPIVEPRQSFNYMTLIEAHRLGLVEKMDPYQPDTADGETWIKSETGHRIQPRGTVWARWSTTTGLKPINLLFWIVPASGGKRSIVLGEPYIRKRNYYTGEVLGDRHERGFD</sequence>
<feature type="region of interest" description="Disordered" evidence="1">
    <location>
        <begin position="298"/>
        <end position="430"/>
    </location>
</feature>
<keyword evidence="2" id="KW-0472">Membrane</keyword>
<feature type="compositionally biased region" description="Low complexity" evidence="1">
    <location>
        <begin position="373"/>
        <end position="394"/>
    </location>
</feature>